<dbReference type="EMBL" id="CAXAMN010008724">
    <property type="protein sequence ID" value="CAK9026321.1"/>
    <property type="molecule type" value="Genomic_DNA"/>
</dbReference>
<comment type="caution">
    <text evidence="1">The sequence shown here is derived from an EMBL/GenBank/DDBJ whole genome shotgun (WGS) entry which is preliminary data.</text>
</comment>
<evidence type="ECO:0000313" key="2">
    <source>
        <dbReference type="Proteomes" id="UP001642484"/>
    </source>
</evidence>
<keyword evidence="2" id="KW-1185">Reference proteome</keyword>
<sequence length="110" mass="12410">MEWARKTLWIVQSLQHEIIFLSEERTMQHQTRTCCTSLQQSARWVITSPGLTSFQPQKAPLPDNLHAEVSTGLDLFGQFLHLGQAHLAVCVTDPSYAADLCRNIPSDYAL</sequence>
<dbReference type="Proteomes" id="UP001642484">
    <property type="component" value="Unassembled WGS sequence"/>
</dbReference>
<protein>
    <submittedName>
        <fullName evidence="1">Uncharacterized protein</fullName>
    </submittedName>
</protein>
<evidence type="ECO:0000313" key="1">
    <source>
        <dbReference type="EMBL" id="CAK9026321.1"/>
    </source>
</evidence>
<gene>
    <name evidence="1" type="ORF">CCMP2556_LOCUS16319</name>
</gene>
<name>A0ABP0KHN4_9DINO</name>
<reference evidence="1 2" key="1">
    <citation type="submission" date="2024-02" db="EMBL/GenBank/DDBJ databases">
        <authorList>
            <person name="Chen Y."/>
            <person name="Shah S."/>
            <person name="Dougan E. K."/>
            <person name="Thang M."/>
            <person name="Chan C."/>
        </authorList>
    </citation>
    <scope>NUCLEOTIDE SEQUENCE [LARGE SCALE GENOMIC DNA]</scope>
</reference>
<organism evidence="1 2">
    <name type="scientific">Durusdinium trenchii</name>
    <dbReference type="NCBI Taxonomy" id="1381693"/>
    <lineage>
        <taxon>Eukaryota</taxon>
        <taxon>Sar</taxon>
        <taxon>Alveolata</taxon>
        <taxon>Dinophyceae</taxon>
        <taxon>Suessiales</taxon>
        <taxon>Symbiodiniaceae</taxon>
        <taxon>Durusdinium</taxon>
    </lineage>
</organism>
<proteinExistence type="predicted"/>
<accession>A0ABP0KHN4</accession>